<comment type="caution">
    <text evidence="3">The sequence shown here is derived from an EMBL/GenBank/DDBJ whole genome shotgun (WGS) entry which is preliminary data.</text>
</comment>
<keyword evidence="4" id="KW-1185">Reference proteome</keyword>
<evidence type="ECO:0000313" key="4">
    <source>
        <dbReference type="Proteomes" id="UP000236527"/>
    </source>
</evidence>
<reference evidence="4" key="1">
    <citation type="journal article" date="2018" name="Genome Announc.">
        <title>Draft Genome Sequence of the Nitrogen-Fixing and Hormogonia-Inducing Cyanobacterium Nostoc cycadae Strain WK-1, Isolated from the Coralloid Roots of Cycas revoluta.</title>
        <authorList>
            <person name="Kanesaki Y."/>
            <person name="Hirose M."/>
            <person name="Hirose Y."/>
            <person name="Fujisawa T."/>
            <person name="Nakamura Y."/>
            <person name="Watanabe S."/>
            <person name="Matsunaga S."/>
            <person name="Uchida H."/>
            <person name="Murakami A."/>
        </authorList>
    </citation>
    <scope>NUCLEOTIDE SEQUENCE [LARGE SCALE GENOMIC DNA]</scope>
    <source>
        <strain evidence="4">WK-1</strain>
    </source>
</reference>
<dbReference type="Gene3D" id="6.10.10.120">
    <property type="entry name" value="Antitoxin ParD1-like"/>
    <property type="match status" value="1"/>
</dbReference>
<dbReference type="EMBL" id="BDGE01000044">
    <property type="protein sequence ID" value="GBE92958.1"/>
    <property type="molecule type" value="Genomic_DNA"/>
</dbReference>
<dbReference type="Pfam" id="PF03693">
    <property type="entry name" value="ParD_antitoxin"/>
    <property type="match status" value="1"/>
</dbReference>
<dbReference type="GO" id="GO:0006355">
    <property type="term" value="P:regulation of DNA-templated transcription"/>
    <property type="evidence" value="ECO:0007669"/>
    <property type="project" value="InterPro"/>
</dbReference>
<dbReference type="NCBIfam" id="TIGR02606">
    <property type="entry name" value="antidote_CC2985"/>
    <property type="match status" value="1"/>
</dbReference>
<evidence type="ECO:0000256" key="2">
    <source>
        <dbReference type="ARBA" id="ARBA00022649"/>
    </source>
</evidence>
<dbReference type="PANTHER" id="PTHR36582">
    <property type="entry name" value="ANTITOXIN PARD"/>
    <property type="match status" value="1"/>
</dbReference>
<comment type="similarity">
    <text evidence="1">Belongs to the ParD antitoxin family.</text>
</comment>
<name>A0A2H6LIB3_9NOSO</name>
<dbReference type="Proteomes" id="UP000236527">
    <property type="component" value="Unassembled WGS sequence"/>
</dbReference>
<sequence>MSNINISLPQSMKAFVEEQVTKGCYGSVSEYLQALISKDQKRQTQEHIEELLIAGLESGEAIEVNDEWWEQKRTHLMNKLHEEK</sequence>
<accession>A0A2H6LIB3</accession>
<dbReference type="PANTHER" id="PTHR36582:SF2">
    <property type="entry name" value="ANTITOXIN PARD"/>
    <property type="match status" value="1"/>
</dbReference>
<keyword evidence="2" id="KW-1277">Toxin-antitoxin system</keyword>
<dbReference type="RefSeq" id="WP_103125153.1">
    <property type="nucleotide sequence ID" value="NZ_DF978429.1"/>
</dbReference>
<dbReference type="AlphaFoldDB" id="A0A2H6LIB3"/>
<dbReference type="InterPro" id="IPR022789">
    <property type="entry name" value="ParD"/>
</dbReference>
<protein>
    <submittedName>
        <fullName evidence="3">Addiction module antidote protein</fullName>
    </submittedName>
</protein>
<gene>
    <name evidence="3" type="ORF">NCWK1_2718</name>
</gene>
<proteinExistence type="inferred from homology"/>
<evidence type="ECO:0000256" key="1">
    <source>
        <dbReference type="ARBA" id="ARBA00008580"/>
    </source>
</evidence>
<dbReference type="InterPro" id="IPR010985">
    <property type="entry name" value="Ribbon_hlx_hlx"/>
</dbReference>
<organism evidence="3 4">
    <name type="scientific">Nostoc cycadae WK-1</name>
    <dbReference type="NCBI Taxonomy" id="1861711"/>
    <lineage>
        <taxon>Bacteria</taxon>
        <taxon>Bacillati</taxon>
        <taxon>Cyanobacteriota</taxon>
        <taxon>Cyanophyceae</taxon>
        <taxon>Nostocales</taxon>
        <taxon>Nostocaceae</taxon>
        <taxon>Nostoc</taxon>
    </lineage>
</organism>
<evidence type="ECO:0000313" key="3">
    <source>
        <dbReference type="EMBL" id="GBE92958.1"/>
    </source>
</evidence>
<dbReference type="InterPro" id="IPR038296">
    <property type="entry name" value="ParD_sf"/>
</dbReference>
<dbReference type="SUPFAM" id="SSF47598">
    <property type="entry name" value="Ribbon-helix-helix"/>
    <property type="match status" value="1"/>
</dbReference>